<dbReference type="EMBL" id="CP097095">
    <property type="protein sequence ID" value="UQF79415.1"/>
    <property type="molecule type" value="Genomic_DNA"/>
</dbReference>
<dbReference type="Gene3D" id="3.40.50.300">
    <property type="entry name" value="P-loop containing nucleotide triphosphate hydrolases"/>
    <property type="match status" value="1"/>
</dbReference>
<evidence type="ECO:0000256" key="4">
    <source>
        <dbReference type="ARBA" id="ARBA00022490"/>
    </source>
</evidence>
<gene>
    <name evidence="12" type="primary">tsaE</name>
    <name evidence="12" type="ORF">M3I41_07450</name>
</gene>
<dbReference type="InterPro" id="IPR003442">
    <property type="entry name" value="T6A_TsaE"/>
</dbReference>
<dbReference type="Pfam" id="PF02367">
    <property type="entry name" value="TsaE"/>
    <property type="match status" value="1"/>
</dbReference>
<dbReference type="InterPro" id="IPR027417">
    <property type="entry name" value="P-loop_NTPase"/>
</dbReference>
<dbReference type="GO" id="GO:0002949">
    <property type="term" value="P:tRNA threonylcarbamoyladenosine modification"/>
    <property type="evidence" value="ECO:0007669"/>
    <property type="project" value="InterPro"/>
</dbReference>
<dbReference type="GO" id="GO:0005737">
    <property type="term" value="C:cytoplasm"/>
    <property type="evidence" value="ECO:0007669"/>
    <property type="project" value="UniProtKB-SubCell"/>
</dbReference>
<keyword evidence="9" id="KW-0460">Magnesium</keyword>
<keyword evidence="6" id="KW-0479">Metal-binding</keyword>
<dbReference type="NCBIfam" id="TIGR00150">
    <property type="entry name" value="T6A_YjeE"/>
    <property type="match status" value="1"/>
</dbReference>
<dbReference type="PANTHER" id="PTHR33540:SF2">
    <property type="entry name" value="TRNA THREONYLCARBAMOYLADENOSINE BIOSYNTHESIS PROTEIN TSAE"/>
    <property type="match status" value="1"/>
</dbReference>
<dbReference type="PANTHER" id="PTHR33540">
    <property type="entry name" value="TRNA THREONYLCARBAMOYLADENOSINE BIOSYNTHESIS PROTEIN TSAE"/>
    <property type="match status" value="1"/>
</dbReference>
<dbReference type="SUPFAM" id="SSF52540">
    <property type="entry name" value="P-loop containing nucleoside triphosphate hydrolases"/>
    <property type="match status" value="1"/>
</dbReference>
<keyword evidence="7" id="KW-0547">Nucleotide-binding</keyword>
<keyword evidence="5" id="KW-0819">tRNA processing</keyword>
<sequence length="171" mass="17980">MSTYVTHTTDADSTREFGARLAPLLQAGDLVMLSGELGAGKTTLAQGIGSALNVRGRVSSPTFIVARVHPSLSGGPDLVHVDAYRLTSLEDLETLDLDSSLEESITLVEWGEGMVEGISDNRLEIKVERPQGGLAGADASGITDLGGVDDGARTITLTGYGPRWEKALDQL</sequence>
<comment type="similarity">
    <text evidence="2">Belongs to the TsaE family.</text>
</comment>
<evidence type="ECO:0000256" key="11">
    <source>
        <dbReference type="ARBA" id="ARBA00032441"/>
    </source>
</evidence>
<name>A0A9E7AEY3_9ACTO</name>
<evidence type="ECO:0000313" key="12">
    <source>
        <dbReference type="EMBL" id="UQF79415.1"/>
    </source>
</evidence>
<evidence type="ECO:0000256" key="7">
    <source>
        <dbReference type="ARBA" id="ARBA00022741"/>
    </source>
</evidence>
<evidence type="ECO:0000256" key="2">
    <source>
        <dbReference type="ARBA" id="ARBA00007599"/>
    </source>
</evidence>
<evidence type="ECO:0000256" key="6">
    <source>
        <dbReference type="ARBA" id="ARBA00022723"/>
    </source>
</evidence>
<dbReference type="Proteomes" id="UP000830236">
    <property type="component" value="Chromosome"/>
</dbReference>
<evidence type="ECO:0000256" key="8">
    <source>
        <dbReference type="ARBA" id="ARBA00022840"/>
    </source>
</evidence>
<dbReference type="KEGG" id="agh:M3I41_07450"/>
<keyword evidence="4" id="KW-0963">Cytoplasm</keyword>
<evidence type="ECO:0000313" key="13">
    <source>
        <dbReference type="Proteomes" id="UP000830236"/>
    </source>
</evidence>
<keyword evidence="8" id="KW-0067">ATP-binding</keyword>
<comment type="subcellular location">
    <subcellularLocation>
        <location evidence="1">Cytoplasm</location>
    </subcellularLocation>
</comment>
<dbReference type="AlphaFoldDB" id="A0A9E7AEY3"/>
<proteinExistence type="inferred from homology"/>
<dbReference type="GO" id="GO:0046872">
    <property type="term" value="F:metal ion binding"/>
    <property type="evidence" value="ECO:0007669"/>
    <property type="project" value="UniProtKB-KW"/>
</dbReference>
<evidence type="ECO:0000256" key="5">
    <source>
        <dbReference type="ARBA" id="ARBA00022694"/>
    </source>
</evidence>
<evidence type="ECO:0000256" key="10">
    <source>
        <dbReference type="ARBA" id="ARBA00024908"/>
    </source>
</evidence>
<evidence type="ECO:0000256" key="9">
    <source>
        <dbReference type="ARBA" id="ARBA00022842"/>
    </source>
</evidence>
<evidence type="ECO:0000256" key="3">
    <source>
        <dbReference type="ARBA" id="ARBA00019010"/>
    </source>
</evidence>
<dbReference type="GO" id="GO:0005524">
    <property type="term" value="F:ATP binding"/>
    <property type="evidence" value="ECO:0007669"/>
    <property type="project" value="UniProtKB-KW"/>
</dbReference>
<comment type="function">
    <text evidence="10">Required for the formation of a threonylcarbamoyl group on adenosine at position 37 (t(6)A37) in tRNAs that read codons beginning with adenine. Is involved in the transfer of the threonylcarbamoyl moiety of threonylcarbamoyl-AMP (TC-AMP) to the N6 group of A37, together with TsaD and TsaB. TsaE seems to play an indirect role in the t(6)A biosynthesis pathway, possibly in regulating the core enzymatic function of TsaD.</text>
</comment>
<evidence type="ECO:0000256" key="1">
    <source>
        <dbReference type="ARBA" id="ARBA00004496"/>
    </source>
</evidence>
<reference evidence="12" key="1">
    <citation type="submission" date="2022-05" db="EMBL/GenBank/DDBJ databases">
        <title>Using nanopore sequencing to obtain complete genomes from saliva samples.</title>
        <authorList>
            <person name="Baker J.L."/>
        </authorList>
    </citation>
    <scope>NUCLEOTIDE SEQUENCE</scope>
    <source>
        <strain evidence="12">JCVI-JB-Ag32</strain>
    </source>
</reference>
<protein>
    <recommendedName>
        <fullName evidence="3">tRNA threonylcarbamoyladenosine biosynthesis protein TsaE</fullName>
    </recommendedName>
    <alternativeName>
        <fullName evidence="11">t(6)A37 threonylcarbamoyladenosine biosynthesis protein TsaE</fullName>
    </alternativeName>
</protein>
<accession>A0A9E7AEY3</accession>
<organism evidence="12 13">
    <name type="scientific">Actinomyces graevenitzii</name>
    <dbReference type="NCBI Taxonomy" id="55565"/>
    <lineage>
        <taxon>Bacteria</taxon>
        <taxon>Bacillati</taxon>
        <taxon>Actinomycetota</taxon>
        <taxon>Actinomycetes</taxon>
        <taxon>Actinomycetales</taxon>
        <taxon>Actinomycetaceae</taxon>
        <taxon>Actinomyces</taxon>
    </lineage>
</organism>